<dbReference type="CDD" id="cd10917">
    <property type="entry name" value="CE4_NodB_like_6s_7s"/>
    <property type="match status" value="1"/>
</dbReference>
<feature type="compositionally biased region" description="Acidic residues" evidence="1">
    <location>
        <begin position="154"/>
        <end position="168"/>
    </location>
</feature>
<reference evidence="4" key="1">
    <citation type="submission" date="2022-01" db="EMBL/GenBank/DDBJ databases">
        <authorList>
            <person name="Criscuolo A."/>
        </authorList>
    </citation>
    <scope>NUCLEOTIDE SEQUENCE</scope>
    <source>
        <strain evidence="4">CIP111893</strain>
    </source>
</reference>
<dbReference type="SUPFAM" id="SSF88713">
    <property type="entry name" value="Glycoside hydrolase/deacetylase"/>
    <property type="match status" value="1"/>
</dbReference>
<dbReference type="PROSITE" id="PS51677">
    <property type="entry name" value="NODB"/>
    <property type="match status" value="1"/>
</dbReference>
<keyword evidence="2" id="KW-0812">Transmembrane</keyword>
<feature type="region of interest" description="Disordered" evidence="1">
    <location>
        <begin position="46"/>
        <end position="213"/>
    </location>
</feature>
<feature type="compositionally biased region" description="Basic and acidic residues" evidence="1">
    <location>
        <begin position="178"/>
        <end position="189"/>
    </location>
</feature>
<dbReference type="Proteomes" id="UP000838686">
    <property type="component" value="Unassembled WGS sequence"/>
</dbReference>
<dbReference type="Pfam" id="PF01522">
    <property type="entry name" value="Polysacc_deac_1"/>
    <property type="match status" value="1"/>
</dbReference>
<evidence type="ECO:0000256" key="2">
    <source>
        <dbReference type="SAM" id="Phobius"/>
    </source>
</evidence>
<dbReference type="InterPro" id="IPR002509">
    <property type="entry name" value="NODB_dom"/>
</dbReference>
<organism evidence="4 5">
    <name type="scientific">Paenibacillus plantiphilus</name>
    <dbReference type="NCBI Taxonomy" id="2905650"/>
    <lineage>
        <taxon>Bacteria</taxon>
        <taxon>Bacillati</taxon>
        <taxon>Bacillota</taxon>
        <taxon>Bacilli</taxon>
        <taxon>Bacillales</taxon>
        <taxon>Paenibacillaceae</taxon>
        <taxon>Paenibacillus</taxon>
    </lineage>
</organism>
<dbReference type="PANTHER" id="PTHR10587">
    <property type="entry name" value="GLYCOSYL TRANSFERASE-RELATED"/>
    <property type="match status" value="1"/>
</dbReference>
<evidence type="ECO:0000313" key="4">
    <source>
        <dbReference type="EMBL" id="CAH1212961.1"/>
    </source>
</evidence>
<evidence type="ECO:0000313" key="5">
    <source>
        <dbReference type="Proteomes" id="UP000838686"/>
    </source>
</evidence>
<name>A0ABM9CHP1_9BACL</name>
<evidence type="ECO:0000259" key="3">
    <source>
        <dbReference type="PROSITE" id="PS51677"/>
    </source>
</evidence>
<dbReference type="Gene3D" id="3.20.20.370">
    <property type="entry name" value="Glycoside hydrolase/deacetylase"/>
    <property type="match status" value="1"/>
</dbReference>
<dbReference type="InterPro" id="IPR050248">
    <property type="entry name" value="Polysacc_deacetylase_ArnD"/>
</dbReference>
<dbReference type="InterPro" id="IPR011330">
    <property type="entry name" value="Glyco_hydro/deAcase_b/a-brl"/>
</dbReference>
<gene>
    <name evidence="4" type="ORF">PAECIP111893_03598</name>
</gene>
<protein>
    <recommendedName>
        <fullName evidence="3">NodB homology domain-containing protein</fullName>
    </recommendedName>
</protein>
<dbReference type="PROSITE" id="PS51257">
    <property type="entry name" value="PROKAR_LIPOPROTEIN"/>
    <property type="match status" value="1"/>
</dbReference>
<proteinExistence type="predicted"/>
<dbReference type="RefSeq" id="WP_236343976.1">
    <property type="nucleotide sequence ID" value="NZ_CAKMMF010000021.1"/>
</dbReference>
<accession>A0ABM9CHP1</accession>
<keyword evidence="2" id="KW-0472">Membrane</keyword>
<feature type="transmembrane region" description="Helical" evidence="2">
    <location>
        <begin position="12"/>
        <end position="29"/>
    </location>
</feature>
<comment type="caution">
    <text evidence="4">The sequence shown here is derived from an EMBL/GenBank/DDBJ whole genome shotgun (WGS) entry which is preliminary data.</text>
</comment>
<sequence>MNSVRRKKRRRFFVVFIVFVVAWIVLVAGCNTRSGLLVWNNEVWSGSSQDGAEWDNSQNKGDLTGAESNKDGKDSPADASNESDGGEQEGTDDRKGETPDGGDDNNSKGEAPGGGDDNNSKGEAPGGGDDNNSKGEATGGGDDNNSKGETPGGGDDDNSKDETPDGGDDNNSKGETPGGRDDNSSKGEKPQGGAAAPEEDGSPNKPASSFELDKTTSPIVDYEAPSSAKLVALTFDDGPDKNYTMDILDILREYKLKATFFTVGIQVKKYPEIMKRIAQDGHVIGNHSYHHPNLSKLDSKTIKEEIKWTDHLIEKTAGYVPRLVRAPYGALSPLVRSIMKDNNRELIGWTVDTRDWAGESVARMRANVNKNTKPGGIILMHSFGSKHLKNTVELLPLIIEDLSKKGYTFVTVDELLSANEQRNAAEKK</sequence>
<feature type="compositionally biased region" description="Polar residues" evidence="1">
    <location>
        <begin position="46"/>
        <end position="61"/>
    </location>
</feature>
<keyword evidence="5" id="KW-1185">Reference proteome</keyword>
<keyword evidence="2" id="KW-1133">Transmembrane helix</keyword>
<feature type="domain" description="NodB homology" evidence="3">
    <location>
        <begin position="229"/>
        <end position="410"/>
    </location>
</feature>
<dbReference type="EMBL" id="CAKMMF010000021">
    <property type="protein sequence ID" value="CAH1212961.1"/>
    <property type="molecule type" value="Genomic_DNA"/>
</dbReference>
<evidence type="ECO:0000256" key="1">
    <source>
        <dbReference type="SAM" id="MobiDB-lite"/>
    </source>
</evidence>